<dbReference type="AlphaFoldDB" id="A0AAW1QST3"/>
<dbReference type="EMBL" id="JALJOR010000002">
    <property type="protein sequence ID" value="KAK9824293.1"/>
    <property type="molecule type" value="Genomic_DNA"/>
</dbReference>
<evidence type="ECO:0000313" key="5">
    <source>
        <dbReference type="Proteomes" id="UP001489004"/>
    </source>
</evidence>
<dbReference type="GO" id="GO:0005634">
    <property type="term" value="C:nucleus"/>
    <property type="evidence" value="ECO:0007669"/>
    <property type="project" value="TreeGrafter"/>
</dbReference>
<name>A0AAW1QST3_9CHLO</name>
<feature type="region of interest" description="Disordered" evidence="2">
    <location>
        <begin position="297"/>
        <end position="326"/>
    </location>
</feature>
<evidence type="ECO:0000256" key="2">
    <source>
        <dbReference type="SAM" id="MobiDB-lite"/>
    </source>
</evidence>
<proteinExistence type="inferred from homology"/>
<feature type="compositionally biased region" description="Acidic residues" evidence="2">
    <location>
        <begin position="307"/>
        <end position="316"/>
    </location>
</feature>
<keyword evidence="5" id="KW-1185">Reference proteome</keyword>
<gene>
    <name evidence="4" type="ORF">WJX72_009218</name>
</gene>
<dbReference type="GO" id="GO:0000956">
    <property type="term" value="P:nuclear-transcribed mRNA catabolic process"/>
    <property type="evidence" value="ECO:0007669"/>
    <property type="project" value="TreeGrafter"/>
</dbReference>
<dbReference type="CDD" id="cd18673">
    <property type="entry name" value="PIN_XRN1-2-like"/>
    <property type="match status" value="1"/>
</dbReference>
<evidence type="ECO:0000259" key="3">
    <source>
        <dbReference type="Pfam" id="PF03159"/>
    </source>
</evidence>
<sequence>MGVPGLFAWLRRKYPLIVESCTASTDQEYEYGQVESDCDNLYVDFNHIAHACTHPGWRDTPYQSELECFLEMEQYLDRLFNLVRPQRLMMVAIDGVAPQAKISQQRTRRFMSAYTEDVRRKLEAEVRREMEGEAGGAVHIPALPDFDSNVITPGTAFMARMAQMLRSFFEQKLACDVNWRHVQVILSDANEPGEGEHKIMRFIRQQRTQASYDPNTRHVVYGQDADLNLLGLLTHEPHFSILREAAPLESIVEESGVDTQDTAWSPAAQQPLHYLRVSVLREYLKWEFADLIGLPPQGNPNAYLSEQEPDGAEGEDGGAGGQDQGGKKFEFERMAEDFVLLTFMVGT</sequence>
<evidence type="ECO:0000256" key="1">
    <source>
        <dbReference type="ARBA" id="ARBA00038299"/>
    </source>
</evidence>
<dbReference type="PANTHER" id="PTHR12341">
    <property type="entry name" value="5'-&gt;3' EXORIBONUCLEASE"/>
    <property type="match status" value="1"/>
</dbReference>
<dbReference type="PANTHER" id="PTHR12341:SF7">
    <property type="entry name" value="5'-3' EXORIBONUCLEASE 1"/>
    <property type="match status" value="1"/>
</dbReference>
<comment type="similarity">
    <text evidence="1">Belongs to the 5'-3' exonuclease family.</text>
</comment>
<comment type="caution">
    <text evidence="4">The sequence shown here is derived from an EMBL/GenBank/DDBJ whole genome shotgun (WGS) entry which is preliminary data.</text>
</comment>
<dbReference type="Proteomes" id="UP001489004">
    <property type="component" value="Unassembled WGS sequence"/>
</dbReference>
<dbReference type="InterPro" id="IPR004859">
    <property type="entry name" value="Xrn1_N"/>
</dbReference>
<dbReference type="Gene3D" id="3.40.50.12390">
    <property type="match status" value="2"/>
</dbReference>
<accession>A0AAW1QST3</accession>
<reference evidence="4 5" key="1">
    <citation type="journal article" date="2024" name="Nat. Commun.">
        <title>Phylogenomics reveals the evolutionary origins of lichenization in chlorophyte algae.</title>
        <authorList>
            <person name="Puginier C."/>
            <person name="Libourel C."/>
            <person name="Otte J."/>
            <person name="Skaloud P."/>
            <person name="Haon M."/>
            <person name="Grisel S."/>
            <person name="Petersen M."/>
            <person name="Berrin J.G."/>
            <person name="Delaux P.M."/>
            <person name="Dal Grande F."/>
            <person name="Keller J."/>
        </authorList>
    </citation>
    <scope>NUCLEOTIDE SEQUENCE [LARGE SCALE GENOMIC DNA]</scope>
    <source>
        <strain evidence="4 5">SAG 2043</strain>
    </source>
</reference>
<feature type="domain" description="Xrn1 N-terminal" evidence="3">
    <location>
        <begin position="1"/>
        <end position="244"/>
    </location>
</feature>
<dbReference type="GO" id="GO:0004534">
    <property type="term" value="F:5'-3' RNA exonuclease activity"/>
    <property type="evidence" value="ECO:0007669"/>
    <property type="project" value="TreeGrafter"/>
</dbReference>
<organism evidence="4 5">
    <name type="scientific">[Myrmecia] bisecta</name>
    <dbReference type="NCBI Taxonomy" id="41462"/>
    <lineage>
        <taxon>Eukaryota</taxon>
        <taxon>Viridiplantae</taxon>
        <taxon>Chlorophyta</taxon>
        <taxon>core chlorophytes</taxon>
        <taxon>Trebouxiophyceae</taxon>
        <taxon>Trebouxiales</taxon>
        <taxon>Trebouxiaceae</taxon>
        <taxon>Myrmecia</taxon>
    </lineage>
</organism>
<dbReference type="Pfam" id="PF03159">
    <property type="entry name" value="XRN_N"/>
    <property type="match status" value="1"/>
</dbReference>
<dbReference type="InterPro" id="IPR027073">
    <property type="entry name" value="5_3_exoribonuclease"/>
</dbReference>
<dbReference type="GO" id="GO:0003723">
    <property type="term" value="F:RNA binding"/>
    <property type="evidence" value="ECO:0007669"/>
    <property type="project" value="TreeGrafter"/>
</dbReference>
<protein>
    <recommendedName>
        <fullName evidence="3">Xrn1 N-terminal domain-containing protein</fullName>
    </recommendedName>
</protein>
<evidence type="ECO:0000313" key="4">
    <source>
        <dbReference type="EMBL" id="KAK9824293.1"/>
    </source>
</evidence>